<dbReference type="EMBL" id="JACGDA010000041">
    <property type="protein sequence ID" value="MBA6149355.1"/>
    <property type="molecule type" value="Genomic_DNA"/>
</dbReference>
<feature type="chain" id="PRO_5030862540" evidence="2">
    <location>
        <begin position="22"/>
        <end position="43"/>
    </location>
</feature>
<feature type="signal peptide" evidence="2">
    <location>
        <begin position="1"/>
        <end position="21"/>
    </location>
</feature>
<name>A0A7W2LYE7_9PSED</name>
<protein>
    <submittedName>
        <fullName evidence="3">YHYH domain-containing protein</fullName>
    </submittedName>
</protein>
<dbReference type="Proteomes" id="UP000577346">
    <property type="component" value="Unassembled WGS sequence"/>
</dbReference>
<dbReference type="AlphaFoldDB" id="A0A7W2LYE7"/>
<evidence type="ECO:0000256" key="1">
    <source>
        <dbReference type="SAM" id="MobiDB-lite"/>
    </source>
</evidence>
<dbReference type="RefSeq" id="WP_144415395.1">
    <property type="nucleotide sequence ID" value="NZ_JACGDA010000041.1"/>
</dbReference>
<reference evidence="3 4" key="1">
    <citation type="submission" date="2020-07" db="EMBL/GenBank/DDBJ databases">
        <title>Diversity of carbapenemase encoding genes among Pseudomonas putida group clinical isolates in a tertiary Brazilian hospital.</title>
        <authorList>
            <person name="Alberto-Lei F."/>
            <person name="Nodari C.S."/>
            <person name="Streling A.P."/>
            <person name="Paulino J.T."/>
            <person name="Bessa-Neto F.O."/>
            <person name="Cayo R."/>
            <person name="Gales A.C."/>
        </authorList>
    </citation>
    <scope>NUCLEOTIDE SEQUENCE [LARGE SCALE GENOMIC DNA]</scope>
    <source>
        <strain evidence="3 4">11213</strain>
    </source>
</reference>
<keyword evidence="2" id="KW-0732">Signal</keyword>
<accession>A0A7W2LYE7</accession>
<evidence type="ECO:0000313" key="4">
    <source>
        <dbReference type="Proteomes" id="UP000577346"/>
    </source>
</evidence>
<dbReference type="InterPro" id="IPR047773">
    <property type="entry name" value="YHYH_dom_bact"/>
</dbReference>
<evidence type="ECO:0000256" key="2">
    <source>
        <dbReference type="SAM" id="SignalP"/>
    </source>
</evidence>
<organism evidence="3 4">
    <name type="scientific">Pseudomonas juntendi</name>
    <dbReference type="NCBI Taxonomy" id="2666183"/>
    <lineage>
        <taxon>Bacteria</taxon>
        <taxon>Pseudomonadati</taxon>
        <taxon>Pseudomonadota</taxon>
        <taxon>Gammaproteobacteria</taxon>
        <taxon>Pseudomonadales</taxon>
        <taxon>Pseudomonadaceae</taxon>
        <taxon>Pseudomonas</taxon>
    </lineage>
</organism>
<dbReference type="NCBIfam" id="NF033223">
    <property type="entry name" value="YHYH_alt"/>
    <property type="match status" value="1"/>
</dbReference>
<comment type="caution">
    <text evidence="3">The sequence shown here is derived from an EMBL/GenBank/DDBJ whole genome shotgun (WGS) entry which is preliminary data.</text>
</comment>
<sequence length="43" mass="4479">MKIVSLVIAAVLSFSSVAAFAHSGGTDSKGCHTNHKTGDRHCH</sequence>
<feature type="region of interest" description="Disordered" evidence="1">
    <location>
        <begin position="24"/>
        <end position="43"/>
    </location>
</feature>
<evidence type="ECO:0000313" key="3">
    <source>
        <dbReference type="EMBL" id="MBA6149355.1"/>
    </source>
</evidence>
<proteinExistence type="predicted"/>
<gene>
    <name evidence="3" type="ORF">H4C15_17840</name>
</gene>